<proteinExistence type="predicted"/>
<dbReference type="InterPro" id="IPR002110">
    <property type="entry name" value="Ankyrin_rpt"/>
</dbReference>
<dbReference type="PROSITE" id="PS50088">
    <property type="entry name" value="ANK_REPEAT"/>
    <property type="match status" value="4"/>
</dbReference>
<dbReference type="PROSITE" id="PS50297">
    <property type="entry name" value="ANK_REP_REGION"/>
    <property type="match status" value="3"/>
</dbReference>
<dbReference type="SMART" id="SM00248">
    <property type="entry name" value="ANK"/>
    <property type="match status" value="7"/>
</dbReference>
<dbReference type="Gene3D" id="1.25.40.20">
    <property type="entry name" value="Ankyrin repeat-containing domain"/>
    <property type="match status" value="2"/>
</dbReference>
<keyword evidence="1" id="KW-0677">Repeat</keyword>
<dbReference type="GO" id="GO:0010468">
    <property type="term" value="P:regulation of gene expression"/>
    <property type="evidence" value="ECO:0007669"/>
    <property type="project" value="TreeGrafter"/>
</dbReference>
<sequence length="300" mass="32911">MAELLKAVLLNDLRLLQGCIEKGIDVNEVDENGTSPLHLASFYGYHPIVNALIDARARVDARDREWFTPLQRACFHNHPNTVKILINRGAKPNSATRQFMTSLHICAQVNALSCAEVILDNCDSIIDRPDWGGCPPLHYAASYGNSAFVEFLLKRNTNPSTNGTDMSLHDQQMRTILHYAAMSGDMDSVTFILENTSLPINNQCSAGYTPLHYAVLNGRSRVAGILISNGANPFIASYFNGFIPLHIAAGFTEGTLSCDLLIEVTHEIGYQSTDGSTALHFACQYGRIARSKSLIAKDIP</sequence>
<keyword evidence="2 3" id="KW-0040">ANK repeat</keyword>
<reference evidence="4 5" key="2">
    <citation type="submission" date="2018-11" db="EMBL/GenBank/DDBJ databases">
        <authorList>
            <consortium name="Pathogen Informatics"/>
        </authorList>
    </citation>
    <scope>NUCLEOTIDE SEQUENCE [LARGE SCALE GENOMIC DNA]</scope>
</reference>
<dbReference type="EMBL" id="UZAG01017126">
    <property type="protein sequence ID" value="VDO32986.1"/>
    <property type="molecule type" value="Genomic_DNA"/>
</dbReference>
<dbReference type="Pfam" id="PF12796">
    <property type="entry name" value="Ank_2"/>
    <property type="match status" value="3"/>
</dbReference>
<accession>A0A0R3QVE9</accession>
<dbReference type="STRING" id="42155.A0A0R3QVE9"/>
<dbReference type="WBParaSite" id="BTMF_0001170101-mRNA-1">
    <property type="protein sequence ID" value="BTMF_0001170101-mRNA-1"/>
    <property type="gene ID" value="BTMF_0001170101"/>
</dbReference>
<feature type="repeat" description="ANK" evidence="3">
    <location>
        <begin position="206"/>
        <end position="238"/>
    </location>
</feature>
<reference evidence="6" key="1">
    <citation type="submission" date="2017-02" db="UniProtKB">
        <authorList>
            <consortium name="WormBaseParasite"/>
        </authorList>
    </citation>
    <scope>IDENTIFICATION</scope>
</reference>
<feature type="repeat" description="ANK" evidence="3">
    <location>
        <begin position="32"/>
        <end position="64"/>
    </location>
</feature>
<dbReference type="SUPFAM" id="SSF48403">
    <property type="entry name" value="Ankyrin repeat"/>
    <property type="match status" value="1"/>
</dbReference>
<evidence type="ECO:0000313" key="6">
    <source>
        <dbReference type="WBParaSite" id="BTMF_0001170101-mRNA-1"/>
    </source>
</evidence>
<feature type="repeat" description="ANK" evidence="3">
    <location>
        <begin position="65"/>
        <end position="97"/>
    </location>
</feature>
<gene>
    <name evidence="4" type="ORF">BTMF_LOCUS9735</name>
</gene>
<dbReference type="PANTHER" id="PTHR24124">
    <property type="entry name" value="ANKYRIN REPEAT FAMILY A"/>
    <property type="match status" value="1"/>
</dbReference>
<protein>
    <submittedName>
        <fullName evidence="6">ANK_REP_REGION domain-containing protein</fullName>
    </submittedName>
</protein>
<feature type="repeat" description="ANK" evidence="3">
    <location>
        <begin position="132"/>
        <end position="164"/>
    </location>
</feature>
<dbReference type="Proteomes" id="UP000280834">
    <property type="component" value="Unassembled WGS sequence"/>
</dbReference>
<name>A0A0R3QVE9_9BILA</name>
<organism evidence="6">
    <name type="scientific">Brugia timori</name>
    <dbReference type="NCBI Taxonomy" id="42155"/>
    <lineage>
        <taxon>Eukaryota</taxon>
        <taxon>Metazoa</taxon>
        <taxon>Ecdysozoa</taxon>
        <taxon>Nematoda</taxon>
        <taxon>Chromadorea</taxon>
        <taxon>Rhabditida</taxon>
        <taxon>Spirurina</taxon>
        <taxon>Spiruromorpha</taxon>
        <taxon>Filarioidea</taxon>
        <taxon>Onchocercidae</taxon>
        <taxon>Brugia</taxon>
    </lineage>
</organism>
<evidence type="ECO:0000256" key="3">
    <source>
        <dbReference type="PROSITE-ProRule" id="PRU00023"/>
    </source>
</evidence>
<dbReference type="PANTHER" id="PTHR24124:SF14">
    <property type="entry name" value="CHROMOSOME UNDETERMINED SCAFFOLD_25, WHOLE GENOME SHOTGUN SEQUENCE"/>
    <property type="match status" value="1"/>
</dbReference>
<evidence type="ECO:0000313" key="5">
    <source>
        <dbReference type="Proteomes" id="UP000280834"/>
    </source>
</evidence>
<evidence type="ECO:0000256" key="2">
    <source>
        <dbReference type="ARBA" id="ARBA00023043"/>
    </source>
</evidence>
<dbReference type="AlphaFoldDB" id="A0A0R3QVE9"/>
<dbReference type="GO" id="GO:0005634">
    <property type="term" value="C:nucleus"/>
    <property type="evidence" value="ECO:0007669"/>
    <property type="project" value="TreeGrafter"/>
</dbReference>
<keyword evidence="5" id="KW-1185">Reference proteome</keyword>
<evidence type="ECO:0000313" key="4">
    <source>
        <dbReference type="EMBL" id="VDO32986.1"/>
    </source>
</evidence>
<evidence type="ECO:0000256" key="1">
    <source>
        <dbReference type="ARBA" id="ARBA00022737"/>
    </source>
</evidence>
<dbReference type="InterPro" id="IPR036770">
    <property type="entry name" value="Ankyrin_rpt-contain_sf"/>
</dbReference>